<evidence type="ECO:0000256" key="2">
    <source>
        <dbReference type="ARBA" id="ARBA00004496"/>
    </source>
</evidence>
<comment type="caution">
    <text evidence="14">The sequence shown here is derived from an EMBL/GenBank/DDBJ whole genome shotgun (WGS) entry which is preliminary data.</text>
</comment>
<dbReference type="Pfam" id="PF01582">
    <property type="entry name" value="TIR"/>
    <property type="match status" value="1"/>
</dbReference>
<dbReference type="SMART" id="SM00369">
    <property type="entry name" value="LRR_TYP"/>
    <property type="match status" value="5"/>
</dbReference>
<dbReference type="InterPro" id="IPR032675">
    <property type="entry name" value="LRR_dom_sf"/>
</dbReference>
<dbReference type="Gene3D" id="3.40.50.300">
    <property type="entry name" value="P-loop containing nucleotide triphosphate hydrolases"/>
    <property type="match status" value="1"/>
</dbReference>
<dbReference type="Gene3D" id="1.10.8.430">
    <property type="entry name" value="Helical domain of apoptotic protease-activating factors"/>
    <property type="match status" value="1"/>
</dbReference>
<evidence type="ECO:0000256" key="4">
    <source>
        <dbReference type="ARBA" id="ARBA00022490"/>
    </source>
</evidence>
<dbReference type="SMART" id="SM00255">
    <property type="entry name" value="TIR"/>
    <property type="match status" value="1"/>
</dbReference>
<dbReference type="PROSITE" id="PS50104">
    <property type="entry name" value="TIR"/>
    <property type="match status" value="1"/>
</dbReference>
<dbReference type="Gene3D" id="3.40.50.10140">
    <property type="entry name" value="Toll/interleukin-1 receptor homology (TIR) domain"/>
    <property type="match status" value="1"/>
</dbReference>
<keyword evidence="10" id="KW-0539">Nucleus</keyword>
<dbReference type="GO" id="GO:0007165">
    <property type="term" value="P:signal transduction"/>
    <property type="evidence" value="ECO:0007669"/>
    <property type="project" value="InterPro"/>
</dbReference>
<dbReference type="GO" id="GO:0005737">
    <property type="term" value="C:cytoplasm"/>
    <property type="evidence" value="ECO:0007669"/>
    <property type="project" value="UniProtKB-SubCell"/>
</dbReference>
<evidence type="ECO:0000256" key="12">
    <source>
        <dbReference type="ARBA" id="ARBA00061488"/>
    </source>
</evidence>
<evidence type="ECO:0000256" key="8">
    <source>
        <dbReference type="ARBA" id="ARBA00022821"/>
    </source>
</evidence>
<evidence type="ECO:0000256" key="9">
    <source>
        <dbReference type="ARBA" id="ARBA00023027"/>
    </source>
</evidence>
<accession>A0AA39D9K7</accession>
<dbReference type="AlphaFoldDB" id="A0AA39D9K7"/>
<dbReference type="SUPFAM" id="SSF52540">
    <property type="entry name" value="P-loop containing nucleoside triphosphate hydrolases"/>
    <property type="match status" value="1"/>
</dbReference>
<dbReference type="InterPro" id="IPR011713">
    <property type="entry name" value="Leu-rich_rpt_3"/>
</dbReference>
<dbReference type="Pfam" id="PF23282">
    <property type="entry name" value="WHD_ROQ1"/>
    <property type="match status" value="1"/>
</dbReference>
<dbReference type="InterPro" id="IPR042197">
    <property type="entry name" value="Apaf_helical"/>
</dbReference>
<dbReference type="Proteomes" id="UP001168098">
    <property type="component" value="Unassembled WGS sequence"/>
</dbReference>
<evidence type="ECO:0000256" key="7">
    <source>
        <dbReference type="ARBA" id="ARBA00022801"/>
    </source>
</evidence>
<sequence>MASTSTQKASSVTISHTYDVFLSFRGEDTRKNFTDHLYKNLDAYGICTFRDDEELEKGGDIAFDLSRAIEESKIFIVIFSKNYANSRWCLNELLEIIESMDKEGKIVLPIFYHVNPSDVRKQLGSYGDAFANHEKDADEEKKARIQQWRTALRKASNLSGWHIDEQYETNVLKEITDDIIRRLNHDQPLNVGKNIVGMSFHLEKLKSLMKKKFNEVCVVGICGIGGIGKTTIAMAIYNELSNQYDGSSFLRKVKERSERDTLQLQHELLQDILRGKSIKLSNIDEGVKMIKRSLSSKRVLVVFDDVDNLKQLEYLAEEQGWFGAKSTIIITTRDKNLLAQYGVNIEYEVTTLNEEEAVELFSLWAFKQNLPNEVDQDLFYEVVRYAKGLPLALKVLGSNFFDKKTKEEWKSALEKLKKSSDERIYSVLRTSYDGLDSVDKDIFLDIACFFKGKDKDFVSRILGPYAKNGIRTLEDKCLINISANMLDMHDMVQQMGWKIVHQECPKDPGGRSRLWGSDAEFVLTKNTGTQAIEGLFVEISTLEHIEFTPKAFEKMHRLRLLKVYQLAIYDSIIEPWMDISPNEMEYLGLPLPRKFEFPFLELRYLHWDGYSLWYLPKNFDAKNLVELSLRGSTIRQLWEGKKLLDKLKVINLSYSVNLIKIPDFSSVPNLEILTLEGCRRLKSLPSSFDKFKWLQSLSCGGCSKLTSFPEINGNMGKLREFNFSGTSINEVPLSIKHLNGLEELLLEDCKKLVAFSENIGSLSSLKSLKLKGCSKLKGLPSSIKHLKALKNLDLSNCENLVRLPESICSLSSLETLFLNGCLKFKGFPEVKGHMNNLRVLRLDSTAIKEIPSSITHLKALEYLNLSRSSIVSLPESICSLTSLKTINVDECSALHKLPEDLGELSRLEILSFSYIRCDLPCLSGLCSLKELTLQGCNLKQGMIKRDSRLSSLKTLILIDCNLKDGVVLDICHLLSLKELHLSSCNIRGIPNDIFCLSSLEILNLDGNHFSSIPAGISRLSHLTSLNLSHCNKLQQVPELPSSLRLLDVHSPSDGTSSSPSLLPPLHSLVNCLNSAIQDSENRSRRNWNGAYLSDSWYSGNGICIVIPGNSGIPKWIKNKRKGSEIEIGLPQNWHLNNDFLGFALYCVYAPVPSNLEAMIRTGFLNISEKRSIFGSLFGFYLEVNCGMASHGDEFQSKDILSFSSDCECCQDFDFDGGLSWVICYPKVAIREKYGTHFKASFQGCYFGKLKSFEVIECGVHLIYA</sequence>
<keyword evidence="5" id="KW-0433">Leucine-rich repeat</keyword>
<dbReference type="InterPro" id="IPR035897">
    <property type="entry name" value="Toll_tir_struct_dom_sf"/>
</dbReference>
<keyword evidence="15" id="KW-1185">Reference proteome</keyword>
<name>A0AA39D9K7_VITRO</name>
<dbReference type="InterPro" id="IPR044974">
    <property type="entry name" value="Disease_R_plants"/>
</dbReference>
<dbReference type="PRINTS" id="PR00364">
    <property type="entry name" value="DISEASERSIST"/>
</dbReference>
<dbReference type="Gene3D" id="3.80.10.10">
    <property type="entry name" value="Ribonuclease Inhibitor"/>
    <property type="match status" value="4"/>
</dbReference>
<dbReference type="GO" id="GO:0043068">
    <property type="term" value="P:positive regulation of programmed cell death"/>
    <property type="evidence" value="ECO:0007669"/>
    <property type="project" value="UniProtKB-ARBA"/>
</dbReference>
<evidence type="ECO:0000256" key="5">
    <source>
        <dbReference type="ARBA" id="ARBA00022614"/>
    </source>
</evidence>
<dbReference type="PANTHER" id="PTHR11017">
    <property type="entry name" value="LEUCINE-RICH REPEAT-CONTAINING PROTEIN"/>
    <property type="match status" value="1"/>
</dbReference>
<dbReference type="GO" id="GO:0005634">
    <property type="term" value="C:nucleus"/>
    <property type="evidence" value="ECO:0007669"/>
    <property type="project" value="UniProtKB-SubCell"/>
</dbReference>
<dbReference type="EC" id="3.2.2.6" evidence="3"/>
<dbReference type="EMBL" id="JARBHA010000018">
    <property type="protein sequence ID" value="KAJ9676061.1"/>
    <property type="molecule type" value="Genomic_DNA"/>
</dbReference>
<dbReference type="SUPFAM" id="SSF52058">
    <property type="entry name" value="L domain-like"/>
    <property type="match status" value="1"/>
</dbReference>
<dbReference type="InterPro" id="IPR003591">
    <property type="entry name" value="Leu-rich_rpt_typical-subtyp"/>
</dbReference>
<proteinExistence type="inferred from homology"/>
<evidence type="ECO:0000256" key="11">
    <source>
        <dbReference type="ARBA" id="ARBA00047304"/>
    </source>
</evidence>
<protein>
    <recommendedName>
        <fullName evidence="3">ADP-ribosyl cyclase/cyclic ADP-ribose hydrolase</fullName>
        <ecNumber evidence="3">3.2.2.6</ecNumber>
    </recommendedName>
</protein>
<evidence type="ECO:0000256" key="10">
    <source>
        <dbReference type="ARBA" id="ARBA00023242"/>
    </source>
</evidence>
<dbReference type="InterPro" id="IPR027417">
    <property type="entry name" value="P-loop_NTPase"/>
</dbReference>
<evidence type="ECO:0000259" key="13">
    <source>
        <dbReference type="PROSITE" id="PS50104"/>
    </source>
</evidence>
<dbReference type="InterPro" id="IPR001611">
    <property type="entry name" value="Leu-rich_rpt"/>
</dbReference>
<dbReference type="InterPro" id="IPR045344">
    <property type="entry name" value="C-JID"/>
</dbReference>
<keyword evidence="8" id="KW-0611">Plant defense</keyword>
<keyword evidence="6" id="KW-0677">Repeat</keyword>
<dbReference type="Pfam" id="PF23598">
    <property type="entry name" value="LRR_14"/>
    <property type="match status" value="1"/>
</dbReference>
<dbReference type="InterPro" id="IPR055414">
    <property type="entry name" value="LRR_R13L4/SHOC2-like"/>
</dbReference>
<dbReference type="SUPFAM" id="SSF52200">
    <property type="entry name" value="Toll/Interleukin receptor TIR domain"/>
    <property type="match status" value="1"/>
</dbReference>
<dbReference type="GO" id="GO:0050832">
    <property type="term" value="P:defense response to fungus"/>
    <property type="evidence" value="ECO:0007669"/>
    <property type="project" value="UniProtKB-ARBA"/>
</dbReference>
<dbReference type="GO" id="GO:0043531">
    <property type="term" value="F:ADP binding"/>
    <property type="evidence" value="ECO:0007669"/>
    <property type="project" value="InterPro"/>
</dbReference>
<comment type="similarity">
    <text evidence="12">Belongs to the disease resistance TIR-NB-LRR family.</text>
</comment>
<keyword evidence="4" id="KW-0963">Cytoplasm</keyword>
<reference evidence="14 15" key="1">
    <citation type="journal article" date="2023" name="BMC Biotechnol.">
        <title>Vitis rotundifolia cv Carlos genome sequencing.</title>
        <authorList>
            <person name="Huff M."/>
            <person name="Hulse-Kemp A."/>
            <person name="Scheffler B."/>
            <person name="Youngblood R."/>
            <person name="Simpson S."/>
            <person name="Babiker E."/>
            <person name="Staton M."/>
        </authorList>
    </citation>
    <scope>NUCLEOTIDE SEQUENCE [LARGE SCALE GENOMIC DNA]</scope>
    <source>
        <tissue evidence="14">Leaf</tissue>
    </source>
</reference>
<evidence type="ECO:0000256" key="1">
    <source>
        <dbReference type="ARBA" id="ARBA00004123"/>
    </source>
</evidence>
<comment type="subcellular location">
    <subcellularLocation>
        <location evidence="2">Cytoplasm</location>
    </subcellularLocation>
    <subcellularLocation>
        <location evidence="1">Nucleus</location>
    </subcellularLocation>
</comment>
<dbReference type="Pfam" id="PF00560">
    <property type="entry name" value="LRR_1"/>
    <property type="match status" value="1"/>
</dbReference>
<dbReference type="InterPro" id="IPR058192">
    <property type="entry name" value="WHD_ROQ1-like"/>
</dbReference>
<dbReference type="Pfam" id="PF13855">
    <property type="entry name" value="LRR_8"/>
    <property type="match status" value="1"/>
</dbReference>
<organism evidence="14 15">
    <name type="scientific">Vitis rotundifolia</name>
    <name type="common">Muscadine grape</name>
    <dbReference type="NCBI Taxonomy" id="103349"/>
    <lineage>
        <taxon>Eukaryota</taxon>
        <taxon>Viridiplantae</taxon>
        <taxon>Streptophyta</taxon>
        <taxon>Embryophyta</taxon>
        <taxon>Tracheophyta</taxon>
        <taxon>Spermatophyta</taxon>
        <taxon>Magnoliopsida</taxon>
        <taxon>eudicotyledons</taxon>
        <taxon>Gunneridae</taxon>
        <taxon>Pentapetalae</taxon>
        <taxon>rosids</taxon>
        <taxon>Vitales</taxon>
        <taxon>Vitaceae</taxon>
        <taxon>Viteae</taxon>
        <taxon>Vitis</taxon>
    </lineage>
</organism>
<dbReference type="GO" id="GO:0061809">
    <property type="term" value="F:NAD+ nucleosidase activity, cyclic ADP-ribose generating"/>
    <property type="evidence" value="ECO:0007669"/>
    <property type="project" value="UniProtKB-EC"/>
</dbReference>
<dbReference type="Pfam" id="PF20160">
    <property type="entry name" value="C-JID"/>
    <property type="match status" value="1"/>
</dbReference>
<dbReference type="InterPro" id="IPR002182">
    <property type="entry name" value="NB-ARC"/>
</dbReference>
<gene>
    <name evidence="14" type="ORF">PVL29_024855</name>
</gene>
<evidence type="ECO:0000256" key="6">
    <source>
        <dbReference type="ARBA" id="ARBA00022737"/>
    </source>
</evidence>
<comment type="catalytic activity">
    <reaction evidence="11">
        <text>NAD(+) + H2O = ADP-D-ribose + nicotinamide + H(+)</text>
        <dbReference type="Rhea" id="RHEA:16301"/>
        <dbReference type="ChEBI" id="CHEBI:15377"/>
        <dbReference type="ChEBI" id="CHEBI:15378"/>
        <dbReference type="ChEBI" id="CHEBI:17154"/>
        <dbReference type="ChEBI" id="CHEBI:57540"/>
        <dbReference type="ChEBI" id="CHEBI:57967"/>
        <dbReference type="EC" id="3.2.2.6"/>
    </reaction>
    <physiologicalReaction direction="left-to-right" evidence="11">
        <dbReference type="Rhea" id="RHEA:16302"/>
    </physiologicalReaction>
</comment>
<dbReference type="InterPro" id="IPR000157">
    <property type="entry name" value="TIR_dom"/>
</dbReference>
<dbReference type="FunFam" id="3.40.50.10140:FF:000007">
    <property type="entry name" value="Disease resistance protein (TIR-NBS-LRR class)"/>
    <property type="match status" value="1"/>
</dbReference>
<keyword evidence="7" id="KW-0378">Hydrolase</keyword>
<keyword evidence="9" id="KW-0520">NAD</keyword>
<dbReference type="Pfam" id="PF07725">
    <property type="entry name" value="LRR_3"/>
    <property type="match status" value="1"/>
</dbReference>
<dbReference type="Pfam" id="PF00931">
    <property type="entry name" value="NB-ARC"/>
    <property type="match status" value="1"/>
</dbReference>
<evidence type="ECO:0000313" key="14">
    <source>
        <dbReference type="EMBL" id="KAJ9676061.1"/>
    </source>
</evidence>
<dbReference type="PROSITE" id="PS51450">
    <property type="entry name" value="LRR"/>
    <property type="match status" value="3"/>
</dbReference>
<evidence type="ECO:0000256" key="3">
    <source>
        <dbReference type="ARBA" id="ARBA00011982"/>
    </source>
</evidence>
<dbReference type="SUPFAM" id="SSF52047">
    <property type="entry name" value="RNI-like"/>
    <property type="match status" value="1"/>
</dbReference>
<dbReference type="PANTHER" id="PTHR11017:SF570">
    <property type="entry name" value="DISEASE RESISTANCE PROTEIN (TIR-NBS CLASS)-RELATED"/>
    <property type="match status" value="1"/>
</dbReference>
<evidence type="ECO:0000313" key="15">
    <source>
        <dbReference type="Proteomes" id="UP001168098"/>
    </source>
</evidence>
<feature type="domain" description="TIR" evidence="13">
    <location>
        <begin position="16"/>
        <end position="183"/>
    </location>
</feature>